<sequence length="435" mass="48863">MEGSLDFSHVPQQRRRKKYHTFQPTIAPAFEPIPLPPSSSTPNLFFNSSDSRTLPSISRPLIFHNLTNSSCAISHSSQPFCELQLSHSISASQEGPNEDWRNWVPMGPFTGYALILKRSRFLKPAQQLLVDFCGGRASDSPALDCLSENGVHKDPIAGDDRTLYQWRDSTLISLLEEVYKKSMLYCQQMQSVVASFQKVAGLGDATPYISFAIKTISKHFRCLKNAINDQLQFTSKAPAANNGGEKEILSLSAFEAELHNPKSTQSLPFVHVHRPQRGLPDQAVAALRTWLFEHFLHPYPSDSEKHLLAQQTGLSRSQVSNWFINARVRIWKPMVEEMHMLEEQPAKMPILDPLLAKQAHMRNLLETRSLEAQNAQSKRSRHEAPSISGQSEERGIALYTYFPTNSDARVCELRTAGSNGLSLALDHCHNLVTHL</sequence>
<comment type="caution">
    <text evidence="1">The sequence shown here is derived from an EMBL/GenBank/DDBJ whole genome shotgun (WGS) entry which is preliminary data.</text>
</comment>
<evidence type="ECO:0000313" key="1">
    <source>
        <dbReference type="EMBL" id="KAI4299500.1"/>
    </source>
</evidence>
<evidence type="ECO:0000313" key="2">
    <source>
        <dbReference type="Proteomes" id="UP000828941"/>
    </source>
</evidence>
<name>A0ACB9KQA2_BAUVA</name>
<gene>
    <name evidence="1" type="ORF">L6164_032958</name>
</gene>
<reference evidence="1 2" key="1">
    <citation type="journal article" date="2022" name="DNA Res.">
        <title>Chromosomal-level genome assembly of the orchid tree Bauhinia variegata (Leguminosae; Cercidoideae) supports the allotetraploid origin hypothesis of Bauhinia.</title>
        <authorList>
            <person name="Zhong Y."/>
            <person name="Chen Y."/>
            <person name="Zheng D."/>
            <person name="Pang J."/>
            <person name="Liu Y."/>
            <person name="Luo S."/>
            <person name="Meng S."/>
            <person name="Qian L."/>
            <person name="Wei D."/>
            <person name="Dai S."/>
            <person name="Zhou R."/>
        </authorList>
    </citation>
    <scope>NUCLEOTIDE SEQUENCE [LARGE SCALE GENOMIC DNA]</scope>
    <source>
        <strain evidence="1">BV-YZ2020</strain>
    </source>
</reference>
<dbReference type="EMBL" id="CM039438">
    <property type="protein sequence ID" value="KAI4299500.1"/>
    <property type="molecule type" value="Genomic_DNA"/>
</dbReference>
<dbReference type="Proteomes" id="UP000828941">
    <property type="component" value="Chromosome 13"/>
</dbReference>
<accession>A0ACB9KQA2</accession>
<protein>
    <submittedName>
        <fullName evidence="1">Uncharacterized protein</fullName>
    </submittedName>
</protein>
<proteinExistence type="predicted"/>
<organism evidence="1 2">
    <name type="scientific">Bauhinia variegata</name>
    <name type="common">Purple orchid tree</name>
    <name type="synonym">Phanera variegata</name>
    <dbReference type="NCBI Taxonomy" id="167791"/>
    <lineage>
        <taxon>Eukaryota</taxon>
        <taxon>Viridiplantae</taxon>
        <taxon>Streptophyta</taxon>
        <taxon>Embryophyta</taxon>
        <taxon>Tracheophyta</taxon>
        <taxon>Spermatophyta</taxon>
        <taxon>Magnoliopsida</taxon>
        <taxon>eudicotyledons</taxon>
        <taxon>Gunneridae</taxon>
        <taxon>Pentapetalae</taxon>
        <taxon>rosids</taxon>
        <taxon>fabids</taxon>
        <taxon>Fabales</taxon>
        <taxon>Fabaceae</taxon>
        <taxon>Cercidoideae</taxon>
        <taxon>Cercideae</taxon>
        <taxon>Bauhiniinae</taxon>
        <taxon>Bauhinia</taxon>
    </lineage>
</organism>
<keyword evidence="2" id="KW-1185">Reference proteome</keyword>